<evidence type="ECO:0000256" key="7">
    <source>
        <dbReference type="PIRSR" id="PIRSR001021-1"/>
    </source>
</evidence>
<sequence>MKKSINSFFESQANFFHKVILISGCVLLASCSDAFNQPSGLVEEALTNGDGQVSEGQDLTNFLNGNGVMMQAFYWDVEPRFDWWDLIADKTDEWASVGIDRIWLPPVSKGQSGGFSMGYDPSDYYDLGEYFQQGTTETRFGSREELDNLIAKAHENDIEVIADIVMGHNSGGGLEYNPYRDKDTFTLFNEMNGNASGMFNRNFEDYHPNSIHNNDEEALFFEEQDLCHLQDNVQNWLWKFDNSVAKYYKNTVGFDGWRFDYVKSFSPEYVDAWVDEVGGWSVGEFFDGNANLVRDWVAAAGVNAFDFPCLFQMRDAFQQNNLTILQNGDMLWKTNPADAVTFVANHDTDREPVIEEEYKLFAYSYILTHPGYPTIFYLDYENEEFKEKLNQLILINRTIASGELEVLFADEDEYIAARKGDGDNPGLVLYINTNGLELNRQVTTHWTENNLHDYTGSIASSVATDSSGAVTLKAPANGYAVWSIK</sequence>
<evidence type="ECO:0000256" key="1">
    <source>
        <dbReference type="ARBA" id="ARBA00001913"/>
    </source>
</evidence>
<keyword evidence="8" id="KW-0106">Calcium</keyword>
<evidence type="ECO:0000256" key="2">
    <source>
        <dbReference type="ARBA" id="ARBA00008061"/>
    </source>
</evidence>
<proteinExistence type="inferred from homology"/>
<evidence type="ECO:0000256" key="6">
    <source>
        <dbReference type="ARBA" id="ARBA00023295"/>
    </source>
</evidence>
<keyword evidence="6 10" id="KW-0326">Glycosidase</keyword>
<dbReference type="NCBIfam" id="NF006970">
    <property type="entry name" value="PRK09441.1-3"/>
    <property type="match status" value="1"/>
</dbReference>
<keyword evidence="4 10" id="KW-0378">Hydrolase</keyword>
<dbReference type="EC" id="3.2.1.1" evidence="10"/>
<evidence type="ECO:0000256" key="4">
    <source>
        <dbReference type="ARBA" id="ARBA00022801"/>
    </source>
</evidence>
<evidence type="ECO:0000256" key="5">
    <source>
        <dbReference type="ARBA" id="ARBA00023277"/>
    </source>
</evidence>
<dbReference type="GO" id="GO:0005975">
    <property type="term" value="P:carbohydrate metabolic process"/>
    <property type="evidence" value="ECO:0007669"/>
    <property type="project" value="InterPro"/>
</dbReference>
<dbReference type="PANTHER" id="PTHR43447">
    <property type="entry name" value="ALPHA-AMYLASE"/>
    <property type="match status" value="1"/>
</dbReference>
<dbReference type="KEGG" id="spon:HME9304_02348"/>
<comment type="similarity">
    <text evidence="2">Belongs to the glycosyl hydrolase 13 family.</text>
</comment>
<dbReference type="GO" id="GO:0005509">
    <property type="term" value="F:calcium ion binding"/>
    <property type="evidence" value="ECO:0007669"/>
    <property type="project" value="InterPro"/>
</dbReference>
<dbReference type="Gene3D" id="2.60.40.1180">
    <property type="entry name" value="Golgi alpha-mannosidase II"/>
    <property type="match status" value="1"/>
</dbReference>
<reference evidence="10 11" key="1">
    <citation type="submission" date="2018-06" db="EMBL/GenBank/DDBJ databases">
        <title>Spongiibacterium sp. HME9304 Genome sequencing and assembly.</title>
        <authorList>
            <person name="Kang H."/>
            <person name="Kim H."/>
            <person name="Joh K."/>
        </authorList>
    </citation>
    <scope>NUCLEOTIDE SEQUENCE [LARGE SCALE GENOMIC DNA]</scope>
    <source>
        <strain evidence="10 11">HME9304</strain>
    </source>
</reference>
<dbReference type="Pfam" id="PF09154">
    <property type="entry name" value="Alpha-amy_C_pro"/>
    <property type="match status" value="1"/>
</dbReference>
<dbReference type="CDD" id="cd11314">
    <property type="entry name" value="AmyAc_arch_bac_plant_AmyA"/>
    <property type="match status" value="1"/>
</dbReference>
<feature type="domain" description="Glycosyl hydrolase family 13 catalytic" evidence="9">
    <location>
        <begin position="67"/>
        <end position="418"/>
    </location>
</feature>
<protein>
    <submittedName>
        <fullName evidence="10">Alpha-amylase</fullName>
        <ecNumber evidence="10">3.2.1.1</ecNumber>
    </submittedName>
</protein>
<evidence type="ECO:0000256" key="8">
    <source>
        <dbReference type="PIRSR" id="PIRSR001021-2"/>
    </source>
</evidence>
<name>A0A2Z4LTV0_9FLAO</name>
<keyword evidence="11" id="KW-1185">Reference proteome</keyword>
<keyword evidence="3 8" id="KW-0479">Metal-binding</keyword>
<keyword evidence="5" id="KW-0119">Carbohydrate metabolism</keyword>
<dbReference type="GO" id="GO:0004556">
    <property type="term" value="F:alpha-amylase activity"/>
    <property type="evidence" value="ECO:0007669"/>
    <property type="project" value="UniProtKB-EC"/>
</dbReference>
<evidence type="ECO:0000313" key="11">
    <source>
        <dbReference type="Proteomes" id="UP000248536"/>
    </source>
</evidence>
<dbReference type="PIRSF" id="PIRSF001021">
    <property type="entry name" value="Alph-amls_thrmst"/>
    <property type="match status" value="1"/>
</dbReference>
<dbReference type="OrthoDB" id="9806009at2"/>
<feature type="active site" description="Nucleophile" evidence="7">
    <location>
        <position position="260"/>
    </location>
</feature>
<dbReference type="InterPro" id="IPR015237">
    <property type="entry name" value="Alpha-amylase_C_pro"/>
</dbReference>
<dbReference type="Pfam" id="PF00128">
    <property type="entry name" value="Alpha-amylase"/>
    <property type="match status" value="1"/>
</dbReference>
<dbReference type="SMART" id="SM00642">
    <property type="entry name" value="Aamy"/>
    <property type="match status" value="1"/>
</dbReference>
<gene>
    <name evidence="10" type="ORF">HME9304_02348</name>
</gene>
<dbReference type="Gene3D" id="3.20.20.80">
    <property type="entry name" value="Glycosidases"/>
    <property type="match status" value="1"/>
</dbReference>
<dbReference type="InterPro" id="IPR013776">
    <property type="entry name" value="A-amylase_thermo"/>
</dbReference>
<organism evidence="10 11">
    <name type="scientific">Flagellimonas maritima</name>
    <dbReference type="NCBI Taxonomy" id="1383885"/>
    <lineage>
        <taxon>Bacteria</taxon>
        <taxon>Pseudomonadati</taxon>
        <taxon>Bacteroidota</taxon>
        <taxon>Flavobacteriia</taxon>
        <taxon>Flavobacteriales</taxon>
        <taxon>Flavobacteriaceae</taxon>
        <taxon>Flagellimonas</taxon>
    </lineage>
</organism>
<dbReference type="EMBL" id="CP030104">
    <property type="protein sequence ID" value="AWX45335.1"/>
    <property type="molecule type" value="Genomic_DNA"/>
</dbReference>
<dbReference type="Proteomes" id="UP000248536">
    <property type="component" value="Chromosome"/>
</dbReference>
<evidence type="ECO:0000256" key="3">
    <source>
        <dbReference type="ARBA" id="ARBA00022723"/>
    </source>
</evidence>
<comment type="cofactor">
    <cofactor evidence="1">
        <name>Ca(2+)</name>
        <dbReference type="ChEBI" id="CHEBI:29108"/>
    </cofactor>
</comment>
<dbReference type="InterPro" id="IPR006047">
    <property type="entry name" value="GH13_cat_dom"/>
</dbReference>
<dbReference type="AlphaFoldDB" id="A0A2Z4LTV0"/>
<dbReference type="InterPro" id="IPR013780">
    <property type="entry name" value="Glyco_hydro_b"/>
</dbReference>
<dbReference type="PROSITE" id="PS51257">
    <property type="entry name" value="PROKAR_LIPOPROTEIN"/>
    <property type="match status" value="1"/>
</dbReference>
<evidence type="ECO:0000313" key="10">
    <source>
        <dbReference type="EMBL" id="AWX45335.1"/>
    </source>
</evidence>
<feature type="active site" description="Proton donor" evidence="7">
    <location>
        <position position="284"/>
    </location>
</feature>
<accession>A0A2Z4LTV0</accession>
<dbReference type="SUPFAM" id="SSF51445">
    <property type="entry name" value="(Trans)glycosidases"/>
    <property type="match status" value="1"/>
</dbReference>
<feature type="binding site" evidence="8">
    <location>
        <position position="412"/>
    </location>
    <ligand>
        <name>Ca(2+)</name>
        <dbReference type="ChEBI" id="CHEBI:29108"/>
        <label>3</label>
    </ligand>
</feature>
<dbReference type="RefSeq" id="WP_112378737.1">
    <property type="nucleotide sequence ID" value="NZ_CP030104.1"/>
</dbReference>
<dbReference type="InterPro" id="IPR017853">
    <property type="entry name" value="GH"/>
</dbReference>
<evidence type="ECO:0000259" key="9">
    <source>
        <dbReference type="SMART" id="SM00642"/>
    </source>
</evidence>